<comment type="similarity">
    <text evidence="2 9">Belongs to the gluconokinase GntK/GntV family.</text>
</comment>
<dbReference type="InterPro" id="IPR006001">
    <property type="entry name" value="Therm_gnt_kin"/>
</dbReference>
<dbReference type="GO" id="GO:0005975">
    <property type="term" value="P:carbohydrate metabolic process"/>
    <property type="evidence" value="ECO:0007669"/>
    <property type="project" value="InterPro"/>
</dbReference>
<sequence>MGVAGSGKTVVGRRLAQWLECDFLEGDRRHSPANIAKMQAQIPLDEGDRRQWLLDMQDDIQRAIALRRETVITCSALKRAYRTQLAAPGGVQLVWLDVPPAELERRLSNRLNHYMKLEMLNSQLAAFEPVSAEEAVIRIDGSLPPDAIVADWLRQATQQFPALNLPWWQRLHPESPKRDP</sequence>
<dbReference type="PANTHER" id="PTHR43442">
    <property type="entry name" value="GLUCONOKINASE-RELATED"/>
    <property type="match status" value="1"/>
</dbReference>
<dbReference type="InterPro" id="IPR027417">
    <property type="entry name" value="P-loop_NTPase"/>
</dbReference>
<name>A0A6M8BR37_9CYAN</name>
<dbReference type="EMBL" id="CP053661">
    <property type="protein sequence ID" value="QKD85113.1"/>
    <property type="molecule type" value="Genomic_DNA"/>
</dbReference>
<dbReference type="CDD" id="cd02021">
    <property type="entry name" value="GntK"/>
    <property type="match status" value="1"/>
</dbReference>
<keyword evidence="5 9" id="KW-0547">Nucleotide-binding</keyword>
<proteinExistence type="inferred from homology"/>
<dbReference type="Proteomes" id="UP000505210">
    <property type="component" value="Chromosome"/>
</dbReference>
<dbReference type="Gene3D" id="3.40.50.300">
    <property type="entry name" value="P-loop containing nucleotide triphosphate hydrolases"/>
    <property type="match status" value="1"/>
</dbReference>
<reference evidence="10 11" key="1">
    <citation type="submission" date="2020-05" db="EMBL/GenBank/DDBJ databases">
        <title>Complete genome sequence of of a novel Thermoleptolyngbya strain isolated from hot springs of Ganzi, Sichuan China.</title>
        <authorList>
            <person name="Tang J."/>
            <person name="Daroch M."/>
            <person name="Li L."/>
            <person name="Waleron K."/>
            <person name="Waleron M."/>
            <person name="Waleron M."/>
        </authorList>
    </citation>
    <scope>NUCLEOTIDE SEQUENCE [LARGE SCALE GENOMIC DNA]</scope>
    <source>
        <strain evidence="10 11">PKUAC-SCTA183</strain>
    </source>
</reference>
<keyword evidence="7 9" id="KW-0067">ATP-binding</keyword>
<evidence type="ECO:0000313" key="10">
    <source>
        <dbReference type="EMBL" id="QKD85113.1"/>
    </source>
</evidence>
<evidence type="ECO:0000256" key="4">
    <source>
        <dbReference type="ARBA" id="ARBA00022679"/>
    </source>
</evidence>
<dbReference type="PANTHER" id="PTHR43442:SF3">
    <property type="entry name" value="GLUCONOKINASE-RELATED"/>
    <property type="match status" value="1"/>
</dbReference>
<keyword evidence="11" id="KW-1185">Reference proteome</keyword>
<evidence type="ECO:0000256" key="8">
    <source>
        <dbReference type="ARBA" id="ARBA00048090"/>
    </source>
</evidence>
<evidence type="ECO:0000256" key="1">
    <source>
        <dbReference type="ARBA" id="ARBA00004761"/>
    </source>
</evidence>
<comment type="catalytic activity">
    <reaction evidence="8 9">
        <text>D-gluconate + ATP = 6-phospho-D-gluconate + ADP + H(+)</text>
        <dbReference type="Rhea" id="RHEA:19433"/>
        <dbReference type="ChEBI" id="CHEBI:15378"/>
        <dbReference type="ChEBI" id="CHEBI:18391"/>
        <dbReference type="ChEBI" id="CHEBI:30616"/>
        <dbReference type="ChEBI" id="CHEBI:58759"/>
        <dbReference type="ChEBI" id="CHEBI:456216"/>
        <dbReference type="EC" id="2.7.1.12"/>
    </reaction>
</comment>
<comment type="pathway">
    <text evidence="1">Carbohydrate acid metabolism.</text>
</comment>
<accession>A0A6M8BR37</accession>
<evidence type="ECO:0000256" key="5">
    <source>
        <dbReference type="ARBA" id="ARBA00022741"/>
    </source>
</evidence>
<dbReference type="GO" id="GO:0005524">
    <property type="term" value="F:ATP binding"/>
    <property type="evidence" value="ECO:0007669"/>
    <property type="project" value="UniProtKB-KW"/>
</dbReference>
<keyword evidence="6 9" id="KW-0418">Kinase</keyword>
<dbReference type="GO" id="GO:0005737">
    <property type="term" value="C:cytoplasm"/>
    <property type="evidence" value="ECO:0007669"/>
    <property type="project" value="TreeGrafter"/>
</dbReference>
<evidence type="ECO:0000256" key="7">
    <source>
        <dbReference type="ARBA" id="ARBA00022840"/>
    </source>
</evidence>
<dbReference type="SUPFAM" id="SSF52540">
    <property type="entry name" value="P-loop containing nucleoside triphosphate hydrolases"/>
    <property type="match status" value="1"/>
</dbReference>
<dbReference type="AlphaFoldDB" id="A0A6M8BR37"/>
<evidence type="ECO:0000256" key="6">
    <source>
        <dbReference type="ARBA" id="ARBA00022777"/>
    </source>
</evidence>
<evidence type="ECO:0000256" key="9">
    <source>
        <dbReference type="RuleBase" id="RU363066"/>
    </source>
</evidence>
<dbReference type="EC" id="2.7.1.12" evidence="3 9"/>
<evidence type="ECO:0000256" key="2">
    <source>
        <dbReference type="ARBA" id="ARBA00008420"/>
    </source>
</evidence>
<protein>
    <recommendedName>
        <fullName evidence="3 9">Gluconokinase</fullName>
        <ecNumber evidence="3 9">2.7.1.12</ecNumber>
    </recommendedName>
</protein>
<evidence type="ECO:0000313" key="11">
    <source>
        <dbReference type="Proteomes" id="UP000505210"/>
    </source>
</evidence>
<dbReference type="NCBIfam" id="TIGR01313">
    <property type="entry name" value="therm_gnt_kin"/>
    <property type="match status" value="1"/>
</dbReference>
<keyword evidence="4 9" id="KW-0808">Transferase</keyword>
<organism evidence="10 11">
    <name type="scientific">Thermoleptolyngbya sichuanensis A183</name>
    <dbReference type="NCBI Taxonomy" id="2737172"/>
    <lineage>
        <taxon>Bacteria</taxon>
        <taxon>Bacillati</taxon>
        <taxon>Cyanobacteriota</taxon>
        <taxon>Cyanophyceae</taxon>
        <taxon>Oculatellales</taxon>
        <taxon>Oculatellaceae</taxon>
        <taxon>Thermoleptolyngbya</taxon>
        <taxon>Thermoleptolyngbya sichuanensis</taxon>
    </lineage>
</organism>
<gene>
    <name evidence="10" type="ORF">HPC62_20965</name>
</gene>
<evidence type="ECO:0000256" key="3">
    <source>
        <dbReference type="ARBA" id="ARBA00012054"/>
    </source>
</evidence>
<dbReference type="GO" id="GO:0046316">
    <property type="term" value="F:gluconokinase activity"/>
    <property type="evidence" value="ECO:0007669"/>
    <property type="project" value="UniProtKB-EC"/>
</dbReference>
<dbReference type="Pfam" id="PF13671">
    <property type="entry name" value="AAA_33"/>
    <property type="match status" value="1"/>
</dbReference>
<dbReference type="KEGG" id="theu:HPC62_20965"/>